<proteinExistence type="predicted"/>
<evidence type="ECO:0000256" key="1">
    <source>
        <dbReference type="SAM" id="MobiDB-lite"/>
    </source>
</evidence>
<accession>A0AAD7T6I6</accession>
<comment type="caution">
    <text evidence="2">The sequence shown here is derived from an EMBL/GenBank/DDBJ whole genome shotgun (WGS) entry which is preliminary data.</text>
</comment>
<dbReference type="AlphaFoldDB" id="A0AAD7T6I6"/>
<feature type="region of interest" description="Disordered" evidence="1">
    <location>
        <begin position="1"/>
        <end position="88"/>
    </location>
</feature>
<reference evidence="2" key="1">
    <citation type="journal article" date="2023" name="Science">
        <title>Genome structures resolve the early diversification of teleost fishes.</title>
        <authorList>
            <person name="Parey E."/>
            <person name="Louis A."/>
            <person name="Montfort J."/>
            <person name="Bouchez O."/>
            <person name="Roques C."/>
            <person name="Iampietro C."/>
            <person name="Lluch J."/>
            <person name="Castinel A."/>
            <person name="Donnadieu C."/>
            <person name="Desvignes T."/>
            <person name="Floi Bucao C."/>
            <person name="Jouanno E."/>
            <person name="Wen M."/>
            <person name="Mejri S."/>
            <person name="Dirks R."/>
            <person name="Jansen H."/>
            <person name="Henkel C."/>
            <person name="Chen W.J."/>
            <person name="Zahm M."/>
            <person name="Cabau C."/>
            <person name="Klopp C."/>
            <person name="Thompson A.W."/>
            <person name="Robinson-Rechavi M."/>
            <person name="Braasch I."/>
            <person name="Lecointre G."/>
            <person name="Bobe J."/>
            <person name="Postlethwait J.H."/>
            <person name="Berthelot C."/>
            <person name="Roest Crollius H."/>
            <person name="Guiguen Y."/>
        </authorList>
    </citation>
    <scope>NUCLEOTIDE SEQUENCE</scope>
    <source>
        <strain evidence="2">NC1722</strain>
    </source>
</reference>
<keyword evidence="3" id="KW-1185">Reference proteome</keyword>
<name>A0AAD7T6I6_9TELE</name>
<dbReference type="Proteomes" id="UP001221898">
    <property type="component" value="Unassembled WGS sequence"/>
</dbReference>
<protein>
    <submittedName>
        <fullName evidence="2">Uncharacterized protein</fullName>
    </submittedName>
</protein>
<dbReference type="EMBL" id="JAINUG010000009">
    <property type="protein sequence ID" value="KAJ8415374.1"/>
    <property type="molecule type" value="Genomic_DNA"/>
</dbReference>
<organism evidence="2 3">
    <name type="scientific">Aldrovandia affinis</name>
    <dbReference type="NCBI Taxonomy" id="143900"/>
    <lineage>
        <taxon>Eukaryota</taxon>
        <taxon>Metazoa</taxon>
        <taxon>Chordata</taxon>
        <taxon>Craniata</taxon>
        <taxon>Vertebrata</taxon>
        <taxon>Euteleostomi</taxon>
        <taxon>Actinopterygii</taxon>
        <taxon>Neopterygii</taxon>
        <taxon>Teleostei</taxon>
        <taxon>Notacanthiformes</taxon>
        <taxon>Halosauridae</taxon>
        <taxon>Aldrovandia</taxon>
    </lineage>
</organism>
<feature type="compositionally biased region" description="Polar residues" evidence="1">
    <location>
        <begin position="13"/>
        <end position="27"/>
    </location>
</feature>
<evidence type="ECO:0000313" key="3">
    <source>
        <dbReference type="Proteomes" id="UP001221898"/>
    </source>
</evidence>
<gene>
    <name evidence="2" type="ORF">AAFF_G00423540</name>
</gene>
<sequence length="101" mass="10576">MTRDQQKGPASVGSDTGPHSEQPTQLEVDNPRPAGTGATVAVPPSSEAWFASPSKALPDWAEGGEVAPRSFRDRQPGYRDGTSCRLLGGREGLRGAALGPY</sequence>
<evidence type="ECO:0000313" key="2">
    <source>
        <dbReference type="EMBL" id="KAJ8415374.1"/>
    </source>
</evidence>